<gene>
    <name evidence="1" type="ORF">GA0074695_0143</name>
</gene>
<accession>A0A1C4U4B3</accession>
<dbReference type="EMBL" id="LT607411">
    <property type="protein sequence ID" value="SCE66459.1"/>
    <property type="molecule type" value="Genomic_DNA"/>
</dbReference>
<protein>
    <submittedName>
        <fullName evidence="1">Uncharacterized protein</fullName>
    </submittedName>
</protein>
<organism evidence="1 2">
    <name type="scientific">Micromonospora viridifaciens</name>
    <dbReference type="NCBI Taxonomy" id="1881"/>
    <lineage>
        <taxon>Bacteria</taxon>
        <taxon>Bacillati</taxon>
        <taxon>Actinomycetota</taxon>
        <taxon>Actinomycetes</taxon>
        <taxon>Micromonosporales</taxon>
        <taxon>Micromonosporaceae</taxon>
        <taxon>Micromonospora</taxon>
    </lineage>
</organism>
<evidence type="ECO:0000313" key="2">
    <source>
        <dbReference type="Proteomes" id="UP000198242"/>
    </source>
</evidence>
<dbReference type="AlphaFoldDB" id="A0A1C4U4B3"/>
<sequence length="91" mass="9932">MSHGWQVLLNTAYLDRPGNTEHWVIHDTVGGGSGGLAHDLYGPLCRHMTDVTPGAPQDATAEITKRARQAMEREFFRLASPTSAAAVWCAR</sequence>
<reference evidence="2" key="1">
    <citation type="submission" date="2016-06" db="EMBL/GenBank/DDBJ databases">
        <authorList>
            <person name="Varghese N."/>
            <person name="Submissions Spin"/>
        </authorList>
    </citation>
    <scope>NUCLEOTIDE SEQUENCE [LARGE SCALE GENOMIC DNA]</scope>
    <source>
        <strain evidence="2">DSM 43909</strain>
    </source>
</reference>
<name>A0A1C4U4B3_MICVI</name>
<keyword evidence="2" id="KW-1185">Reference proteome</keyword>
<proteinExistence type="predicted"/>
<evidence type="ECO:0000313" key="1">
    <source>
        <dbReference type="EMBL" id="SCE66459.1"/>
    </source>
</evidence>
<dbReference type="Proteomes" id="UP000198242">
    <property type="component" value="Chromosome I"/>
</dbReference>